<dbReference type="GO" id="GO:0005829">
    <property type="term" value="C:cytosol"/>
    <property type="evidence" value="ECO:0007669"/>
    <property type="project" value="TreeGrafter"/>
</dbReference>
<reference evidence="3 4" key="1">
    <citation type="submission" date="2018-03" db="EMBL/GenBank/DDBJ databases">
        <authorList>
            <person name="Keele B.F."/>
        </authorList>
    </citation>
    <scope>NUCLEOTIDE SEQUENCE [LARGE SCALE GENOMIC DNA]</scope>
    <source>
        <strain evidence="3 4">CeCT 8812</strain>
    </source>
</reference>
<dbReference type="Pfam" id="PF05378">
    <property type="entry name" value="Hydant_A_N"/>
    <property type="match status" value="1"/>
</dbReference>
<dbReference type="InterPro" id="IPR002821">
    <property type="entry name" value="Hydantoinase_A"/>
</dbReference>
<evidence type="ECO:0000313" key="3">
    <source>
        <dbReference type="EMBL" id="SPF29750.1"/>
    </source>
</evidence>
<dbReference type="EC" id="6.4.1.8" evidence="3"/>
<dbReference type="InterPro" id="IPR008040">
    <property type="entry name" value="Hydant_A_N"/>
</dbReference>
<evidence type="ECO:0000313" key="4">
    <source>
        <dbReference type="Proteomes" id="UP000244932"/>
    </source>
</evidence>
<gene>
    <name evidence="3" type="primary">apc3_2</name>
    <name evidence="3" type="ORF">POI8812_02067</name>
</gene>
<dbReference type="Proteomes" id="UP000244932">
    <property type="component" value="Unassembled WGS sequence"/>
</dbReference>
<keyword evidence="3" id="KW-0436">Ligase</keyword>
<organism evidence="3 4">
    <name type="scientific">Pontivivens insulae</name>
    <dbReference type="NCBI Taxonomy" id="1639689"/>
    <lineage>
        <taxon>Bacteria</taxon>
        <taxon>Pseudomonadati</taxon>
        <taxon>Pseudomonadota</taxon>
        <taxon>Alphaproteobacteria</taxon>
        <taxon>Rhodobacterales</taxon>
        <taxon>Paracoccaceae</taxon>
        <taxon>Pontivivens</taxon>
    </lineage>
</organism>
<dbReference type="GO" id="GO:0016874">
    <property type="term" value="F:ligase activity"/>
    <property type="evidence" value="ECO:0007669"/>
    <property type="project" value="UniProtKB-KW"/>
</dbReference>
<name>A0A2R8ACF0_9RHOB</name>
<dbReference type="GO" id="GO:0006749">
    <property type="term" value="P:glutathione metabolic process"/>
    <property type="evidence" value="ECO:0007669"/>
    <property type="project" value="TreeGrafter"/>
</dbReference>
<dbReference type="PANTHER" id="PTHR11365">
    <property type="entry name" value="5-OXOPROLINASE RELATED"/>
    <property type="match status" value="1"/>
</dbReference>
<dbReference type="AlphaFoldDB" id="A0A2R8ACF0"/>
<dbReference type="Pfam" id="PF01968">
    <property type="entry name" value="Hydantoinase_A"/>
    <property type="match status" value="1"/>
</dbReference>
<accession>A0A2R8ACF0</accession>
<dbReference type="InterPro" id="IPR043129">
    <property type="entry name" value="ATPase_NBD"/>
</dbReference>
<dbReference type="GO" id="GO:0017168">
    <property type="term" value="F:5-oxoprolinase (ATP-hydrolyzing) activity"/>
    <property type="evidence" value="ECO:0007669"/>
    <property type="project" value="TreeGrafter"/>
</dbReference>
<evidence type="ECO:0000259" key="2">
    <source>
        <dbReference type="Pfam" id="PF05378"/>
    </source>
</evidence>
<sequence length="667" mass="68790">MTLLLGLDTGGTYTDAALIDDTRLGDGAAAVVATAKALTTRQDLSIGIGNAISAVLQNSGRKPEEIGLVSLSTTLATNALVEGQGAPTALAFVGFGPKDLDRAGLSAALGSDPVLLGAGGHTSGGGEAAPLDIDNIRDQLSEVAGQVSAVAVASLFAVRNPAHEIALRDMIRTEFDLPVTCSHELSARINGPKRALTALLNARLVSLIDRLVQSAETLLLARGIHAPLMVVRGDGALISAEFARTRPIETILSGPAASLVGASFLTGQPDAIVSDIGGTTTDVALLSDGRPRIDPDGAKVGGARTMVEAVAMRTHGLGGDSLVDLEPGGLIPALTLGPRRAVPISLLTQEHPVVLEHLKAQLERDRPLDTDGRFVRVISADLAPAGPIRDLLEAIGGEPAALEVFALRRGADRLIGRAVATGAAQICGFTPSDAAHVLGLHTTWNIEAARLAAQLFARRRGGNGLAVFPDASSVAQAVLDQLVRRSARAVLETAAAEDGFDAGTFATSLPVEAALDGHQGLLTPRIELGVPLIGIGASAPVYYPKVAARLSAVDATPRHADVANAVGAVVGQVRITREVTILAPASGGFSVNLPSGPEVFADEAAARRRAEDVLRARLAEEMAQAGAANAVYSVDIDRRTAMVEEAEKLIEATLRVTASGRPRRTLD</sequence>
<evidence type="ECO:0000259" key="1">
    <source>
        <dbReference type="Pfam" id="PF01968"/>
    </source>
</evidence>
<protein>
    <submittedName>
        <fullName evidence="3">Acetophenone carboxylase gamma subunit</fullName>
        <ecNumber evidence="3">6.4.1.8</ecNumber>
    </submittedName>
</protein>
<dbReference type="RefSeq" id="WP_108782422.1">
    <property type="nucleotide sequence ID" value="NZ_OMKW01000002.1"/>
</dbReference>
<proteinExistence type="predicted"/>
<feature type="domain" description="Hydantoinase/oxoprolinase N-terminal" evidence="2">
    <location>
        <begin position="5"/>
        <end position="174"/>
    </location>
</feature>
<feature type="domain" description="Hydantoinase A/oxoprolinase" evidence="1">
    <location>
        <begin position="194"/>
        <end position="325"/>
    </location>
</feature>
<dbReference type="InterPro" id="IPR045079">
    <property type="entry name" value="Oxoprolinase-like"/>
</dbReference>
<dbReference type="PANTHER" id="PTHR11365:SF2">
    <property type="entry name" value="5-OXOPROLINASE"/>
    <property type="match status" value="1"/>
</dbReference>
<dbReference type="OrthoDB" id="9814788at2"/>
<dbReference type="SUPFAM" id="SSF53067">
    <property type="entry name" value="Actin-like ATPase domain"/>
    <property type="match status" value="1"/>
</dbReference>
<dbReference type="EMBL" id="OMKW01000002">
    <property type="protein sequence ID" value="SPF29750.1"/>
    <property type="molecule type" value="Genomic_DNA"/>
</dbReference>
<keyword evidence="4" id="KW-1185">Reference proteome</keyword>